<feature type="domain" description="DUF7790" evidence="1">
    <location>
        <begin position="61"/>
        <end position="338"/>
    </location>
</feature>
<organism evidence="2 3">
    <name type="scientific">Leptospira kirschneri str. H1</name>
    <dbReference type="NCBI Taxonomy" id="1049966"/>
    <lineage>
        <taxon>Bacteria</taxon>
        <taxon>Pseudomonadati</taxon>
        <taxon>Spirochaetota</taxon>
        <taxon>Spirochaetia</taxon>
        <taxon>Leptospirales</taxon>
        <taxon>Leptospiraceae</taxon>
        <taxon>Leptospira</taxon>
    </lineage>
</organism>
<protein>
    <submittedName>
        <fullName evidence="2">Putative lipoprotein</fullName>
    </submittedName>
</protein>
<evidence type="ECO:0000313" key="3">
    <source>
        <dbReference type="Proteomes" id="UP000006253"/>
    </source>
</evidence>
<evidence type="ECO:0000259" key="1">
    <source>
        <dbReference type="Pfam" id="PF25046"/>
    </source>
</evidence>
<dbReference type="PROSITE" id="PS51257">
    <property type="entry name" value="PROKAR_LIPOPROTEIN"/>
    <property type="match status" value="1"/>
</dbReference>
<dbReference type="RefSeq" id="WP_004764022.1">
    <property type="nucleotide sequence ID" value="NZ_AHMY02000010.1"/>
</dbReference>
<sequence>MFHFKTILFVLTGFIFFVSACKTPPPKNPWIVPSLEENERLFLAPLKVDEFVSKDLGGRHYPASNELRIDLFKPYVEDLEGGYLGAGTDQNFTFIAWAKSKYVWLMDFDYTICLINRIHLLFFRMAPDPESYRELWARKNKQTSFEIIKKEWEKDPEWPLIREAWEVAHRGKSDVPQRWNELDRTSQRFGLRTFIHSKEEYNYVRNMVLQERIQILKGDINAEKSMRSVAERAARLNVPIRVVYLSNIEDYFSYSGSFRDNLLSLPTDEKGIVLRTMQNGTKEEYGSPDGEKIPVDYPLHYNVQSLKNLQDWMLLSGHLHKGILMQFRTPIQKGFSMIKSGPVEVLK</sequence>
<gene>
    <name evidence="2" type="ORF">LEP1GSC081_0454</name>
</gene>
<dbReference type="AlphaFoldDB" id="A0A0E2B7R9"/>
<dbReference type="CDD" id="cd21179">
    <property type="entry name" value="LIC_1098-like"/>
    <property type="match status" value="1"/>
</dbReference>
<dbReference type="InterPro" id="IPR056692">
    <property type="entry name" value="DUF7790"/>
</dbReference>
<dbReference type="NCBIfam" id="NF047518">
    <property type="entry name" value="LIC_10091_fam"/>
    <property type="match status" value="1"/>
</dbReference>
<keyword evidence="2" id="KW-0449">Lipoprotein</keyword>
<dbReference type="Proteomes" id="UP000006253">
    <property type="component" value="Unassembled WGS sequence"/>
</dbReference>
<evidence type="ECO:0000313" key="2">
    <source>
        <dbReference type="EMBL" id="EKO17381.1"/>
    </source>
</evidence>
<name>A0A0E2B7R9_9LEPT</name>
<dbReference type="Pfam" id="PF25046">
    <property type="entry name" value="DUF7790"/>
    <property type="match status" value="1"/>
</dbReference>
<proteinExistence type="predicted"/>
<accession>A0A0E2B7R9</accession>
<dbReference type="EMBL" id="AHMY02000010">
    <property type="protein sequence ID" value="EKO17381.1"/>
    <property type="molecule type" value="Genomic_DNA"/>
</dbReference>
<comment type="caution">
    <text evidence="2">The sequence shown here is derived from an EMBL/GenBank/DDBJ whole genome shotgun (WGS) entry which is preliminary data.</text>
</comment>
<reference evidence="2 3" key="1">
    <citation type="submission" date="2012-10" db="EMBL/GenBank/DDBJ databases">
        <authorList>
            <person name="Harkins D.M."/>
            <person name="Durkin A.S."/>
            <person name="Brinkac L.M."/>
            <person name="Selengut J.D."/>
            <person name="Sanka R."/>
            <person name="DePew J."/>
            <person name="Purushe J."/>
            <person name="Peacock S.J."/>
            <person name="Thaipadungpanit J."/>
            <person name="Wuthiekanun V.W."/>
            <person name="Day N.P."/>
            <person name="Vinetz J.M."/>
            <person name="Sutton G.G."/>
            <person name="Nelson W.C."/>
            <person name="Fouts D.E."/>
        </authorList>
    </citation>
    <scope>NUCLEOTIDE SEQUENCE [LARGE SCALE GENOMIC DNA]</scope>
    <source>
        <strain evidence="2 3">H1</strain>
    </source>
</reference>